<dbReference type="InterPro" id="IPR042272">
    <property type="entry name" value="ATP12_ATP_synth-F1-assembly_N"/>
</dbReference>
<evidence type="ECO:0000256" key="1">
    <source>
        <dbReference type="ARBA" id="ARBA00004173"/>
    </source>
</evidence>
<reference evidence="6 7" key="1">
    <citation type="submission" date="2016-03" db="EMBL/GenBank/DDBJ databases">
        <title>How can Kluyveromyces marxianus grow so fast - potential evolutionary course in Saccharomyces Complex revealed by comparative genomics.</title>
        <authorList>
            <person name="Mo W."/>
            <person name="Lu W."/>
            <person name="Yang X."/>
            <person name="Qi J."/>
            <person name="Lv H."/>
        </authorList>
    </citation>
    <scope>NUCLEOTIDE SEQUENCE [LARGE SCALE GENOMIC DNA]</scope>
    <source>
        <strain evidence="6 7">FIM1</strain>
    </source>
</reference>
<dbReference type="Gene3D" id="1.10.3580.10">
    <property type="entry name" value="ATP12 ATPase"/>
    <property type="match status" value="1"/>
</dbReference>
<evidence type="ECO:0000313" key="7">
    <source>
        <dbReference type="Proteomes" id="UP000422736"/>
    </source>
</evidence>
<comment type="similarity">
    <text evidence="2">Belongs to the ATP12 family.</text>
</comment>
<evidence type="ECO:0000256" key="4">
    <source>
        <dbReference type="ARBA" id="ARBA00023128"/>
    </source>
</evidence>
<dbReference type="InterPro" id="IPR011419">
    <property type="entry name" value="ATP12_ATP_synth-F1-assembly"/>
</dbReference>
<evidence type="ECO:0000256" key="3">
    <source>
        <dbReference type="ARBA" id="ARBA00022946"/>
    </source>
</evidence>
<comment type="subcellular location">
    <subcellularLocation>
        <location evidence="1">Mitochondrion</location>
    </subcellularLocation>
</comment>
<organism evidence="6 7">
    <name type="scientific">Kluyveromyces marxianus</name>
    <name type="common">Yeast</name>
    <name type="synonym">Candida kefyr</name>
    <dbReference type="NCBI Taxonomy" id="4911"/>
    <lineage>
        <taxon>Eukaryota</taxon>
        <taxon>Fungi</taxon>
        <taxon>Dikarya</taxon>
        <taxon>Ascomycota</taxon>
        <taxon>Saccharomycotina</taxon>
        <taxon>Saccharomycetes</taxon>
        <taxon>Saccharomycetales</taxon>
        <taxon>Saccharomycetaceae</taxon>
        <taxon>Kluyveromyces</taxon>
    </lineage>
</organism>
<evidence type="ECO:0000256" key="5">
    <source>
        <dbReference type="ARBA" id="ARBA00023186"/>
    </source>
</evidence>
<dbReference type="Pfam" id="PF07542">
    <property type="entry name" value="ATP12"/>
    <property type="match status" value="1"/>
</dbReference>
<keyword evidence="4" id="KW-0496">Mitochondrion</keyword>
<dbReference type="Gene3D" id="3.30.2180.10">
    <property type="entry name" value="ATP12-like"/>
    <property type="match status" value="1"/>
</dbReference>
<evidence type="ECO:0000313" key="6">
    <source>
        <dbReference type="EMBL" id="QGN13848.1"/>
    </source>
</evidence>
<dbReference type="InterPro" id="IPR023335">
    <property type="entry name" value="ATP12_ortho_dom_sf"/>
</dbReference>
<dbReference type="EMBL" id="CP015054">
    <property type="protein sequence ID" value="QGN13848.1"/>
    <property type="molecule type" value="Genomic_DNA"/>
</dbReference>
<keyword evidence="5" id="KW-0143">Chaperone</keyword>
<protein>
    <submittedName>
        <fullName evidence="6">Protein ATP12</fullName>
    </submittedName>
</protein>
<keyword evidence="3" id="KW-0809">Transit peptide</keyword>
<dbReference type="PANTHER" id="PTHR21013:SF10">
    <property type="entry name" value="ATP SYNTHASE MITOCHONDRIAL F1 COMPLEX ASSEMBLY FACTOR 2"/>
    <property type="match status" value="1"/>
</dbReference>
<dbReference type="Proteomes" id="UP000422736">
    <property type="component" value="Chromosome 1"/>
</dbReference>
<accession>A0ABX6ENN8</accession>
<name>A0ABX6ENN8_KLUMA</name>
<keyword evidence="7" id="KW-1185">Reference proteome</keyword>
<proteinExistence type="inferred from homology"/>
<evidence type="ECO:0000256" key="2">
    <source>
        <dbReference type="ARBA" id="ARBA00008231"/>
    </source>
</evidence>
<dbReference type="SUPFAM" id="SSF160909">
    <property type="entry name" value="ATP12-like"/>
    <property type="match status" value="1"/>
</dbReference>
<gene>
    <name evidence="6" type="primary">ATP12</name>
    <name evidence="6" type="ORF">FIM1_494</name>
</gene>
<sequence>MLRISRIPRVVSNVPFAQIRVRSYAKASPLGVDQSVENNLQTETNRLSKTLTKFWEQVSLEETDDSVTVKLDSKPLRTPLGHPLSLPPSRKLLSVMLLNEWSNLPSLSIKPHVLPLTSLVSRCIDLEMTNKPGADPELVAKIGGNREKLTQDLLRYLDTDTLLVFSPAKEYEGALRKAQNEMYIPFIAGVEKFLTKFSTDGKPVKLQILDADLHGLRGNAQKEETARAAKAYLDSLSLWDLAIFEKTVLTTKSFICGLLLLLNKSGNVTDIPELKCSMEDIARAATLETIYQVERWGEVEDTHDVDKRDVRRNIHAAAIVAYEIPSKSK</sequence>
<dbReference type="PANTHER" id="PTHR21013">
    <property type="entry name" value="ATP SYNTHASE MITOCHONDRIAL F1 COMPLEX ASSEMBLY FACTOR 2/ATP12 PROTEIN, MITOCHONDRIAL PRECURSOR"/>
    <property type="match status" value="1"/>
</dbReference>